<organism evidence="3 4">
    <name type="scientific">Photobacterium angustum</name>
    <dbReference type="NCBI Taxonomy" id="661"/>
    <lineage>
        <taxon>Bacteria</taxon>
        <taxon>Pseudomonadati</taxon>
        <taxon>Pseudomonadota</taxon>
        <taxon>Gammaproteobacteria</taxon>
        <taxon>Vibrionales</taxon>
        <taxon>Vibrionaceae</taxon>
        <taxon>Photobacterium</taxon>
    </lineage>
</organism>
<gene>
    <name evidence="3" type="ORF">C0W41_08600</name>
</gene>
<evidence type="ECO:0000313" key="4">
    <source>
        <dbReference type="Proteomes" id="UP000241440"/>
    </source>
</evidence>
<dbReference type="Pfam" id="PF20249">
    <property type="entry name" value="VasX_N"/>
    <property type="match status" value="1"/>
</dbReference>
<feature type="transmembrane region" description="Helical" evidence="1">
    <location>
        <begin position="847"/>
        <end position="868"/>
    </location>
</feature>
<evidence type="ECO:0000259" key="2">
    <source>
        <dbReference type="Pfam" id="PF20249"/>
    </source>
</evidence>
<reference evidence="3 4" key="1">
    <citation type="submission" date="2018-01" db="EMBL/GenBank/DDBJ databases">
        <title>Whole genome sequencing of Histamine producing bacteria.</title>
        <authorList>
            <person name="Butler K."/>
        </authorList>
    </citation>
    <scope>NUCLEOTIDE SEQUENCE [LARGE SCALE GENOMIC DNA]</scope>
    <source>
        <strain evidence="3 4">A2-1</strain>
    </source>
</reference>
<keyword evidence="1" id="KW-0812">Transmembrane</keyword>
<feature type="transmembrane region" description="Helical" evidence="1">
    <location>
        <begin position="907"/>
        <end position="925"/>
    </location>
</feature>
<dbReference type="InterPro" id="IPR046864">
    <property type="entry name" value="VasX_N"/>
</dbReference>
<dbReference type="AlphaFoldDB" id="A0A855SHP4"/>
<keyword evidence="1" id="KW-0472">Membrane</keyword>
<name>A0A855SHP4_PHOAN</name>
<dbReference type="CDD" id="cd20705">
    <property type="entry name" value="MIX_I"/>
    <property type="match status" value="1"/>
</dbReference>
<accession>A0A855SHP4</accession>
<dbReference type="EMBL" id="PYOY01000003">
    <property type="protein sequence ID" value="PSX08061.1"/>
    <property type="molecule type" value="Genomic_DNA"/>
</dbReference>
<comment type="caution">
    <text evidence="3">The sequence shown here is derived from an EMBL/GenBank/DDBJ whole genome shotgun (WGS) entry which is preliminary data.</text>
</comment>
<evidence type="ECO:0000256" key="1">
    <source>
        <dbReference type="SAM" id="Phobius"/>
    </source>
</evidence>
<keyword evidence="1" id="KW-1133">Transmembrane helix</keyword>
<sequence>MANKKSLSQGVACDGKKIFIEVSGINHAKPYGFEFFDPDNNNNLNKDKLETTETFDATTVYSWDWNKEKNTTDVNLHLQGDEGAITLPLFINAKPKPRQNDEQAYKLMACLPLIHLPALTSKKAGIAPVRAGFLYIHYQDKIWREIQIHQKEGEQPTFQDVDLSQYRNESGEFDLNKKDKRKPTGPKMETLWLPEKENGQQVKVGIAFSEMQWSAAHIHFTEHDKKYAKERFESVFNDTTPAIDCPTLRQREAGKDLMLADPAIGNQDISGNTLATHVQQLINQEVGLANSDAAAISALTQTQKFEDVCHDYFLRELVLRASIENSSTDIIKNDWKAIESTDYLAYAKQHKYSTFTFNDPQFILWQKCGLINAMSAYIQQLTLYTDKQKYGKVALAVNEVISPRRDSMGNENPLNKYHQNMDAATSGVFNRTLRLWERQLLSTAFTTCQKQLIDCINAPLYGAALRDLTSLEGINGWVGFSLGYDVIAALGQDIGKLDPYNKAVSSNASKSKLTALRLMQDDSTHSWHDILFLPTDAIDKNKAYDRTKYTALNDGSGLATPERLVDIAEKIPTLDKESAEHPAIATIFQSVDQPELYDFTNLRRATTVAGAMLAGIFETLSALLDGISTGEVQTLHFSQAFTAAISVGKVLDPETLGEITIKPFTGSELKGKVIGFQYLNESKGLSPADTPATIRSGEIYDKNGTLIISSSKNKSGMSSAKKIAEIELAMVPENSKLAQPLNNSVTNKAVNSPRIAQSYQKLRVPHFLTLIELINLRNAFVGSDFEEDSIYSSINLISAITDLSTVATETYLFMVKRQTLLRQKAEKVVAKYSFTLFDTHFSGTITVLKFVSIVGGFLTAGMAAWDAIRAWNKNDRDAAVSAGIFASGTAIATVAGTFSTAFMGGPVGWLAITIALAGGLGYLWLKDTPMQAWLANGPFGAEGHRFDGEYATLEDPQYALVTWLNLIIGINVTVYPKEKVKGQLLLSSDMLQRIKQIPTTHFVRVSTNLPIALSEKNINLKVVPAVKESQINIKTGYTDTKLTYSKELHPLGIARVGNSYLYSINTKQVTQRSTTGWFTQSIFEDIILAKVRVMYQDTAFPLPSLEKAIVEKNNHIPVPAVFSRHQKEWTDNLEGTVG</sequence>
<dbReference type="RefSeq" id="WP_045133044.1">
    <property type="nucleotide sequence ID" value="NZ_JZSX01000012.1"/>
</dbReference>
<evidence type="ECO:0000313" key="3">
    <source>
        <dbReference type="EMBL" id="PSX08061.1"/>
    </source>
</evidence>
<dbReference type="GeneID" id="61229095"/>
<dbReference type="Proteomes" id="UP000241440">
    <property type="component" value="Unassembled WGS sequence"/>
</dbReference>
<proteinExistence type="predicted"/>
<feature type="transmembrane region" description="Helical" evidence="1">
    <location>
        <begin position="880"/>
        <end position="901"/>
    </location>
</feature>
<feature type="domain" description="Toxin VasX N-terminal region" evidence="2">
    <location>
        <begin position="121"/>
        <end position="235"/>
    </location>
</feature>
<protein>
    <recommendedName>
        <fullName evidence="2">Toxin VasX N-terminal region domain-containing protein</fullName>
    </recommendedName>
</protein>